<dbReference type="EMBL" id="GBRD01009080">
    <property type="protein sequence ID" value="JAG56741.1"/>
    <property type="molecule type" value="Transcribed_RNA"/>
</dbReference>
<dbReference type="AlphaFoldDB" id="A0A0K8SJH1"/>
<proteinExistence type="predicted"/>
<organism evidence="1">
    <name type="scientific">Lygus hesperus</name>
    <name type="common">Western plant bug</name>
    <dbReference type="NCBI Taxonomy" id="30085"/>
    <lineage>
        <taxon>Eukaryota</taxon>
        <taxon>Metazoa</taxon>
        <taxon>Ecdysozoa</taxon>
        <taxon>Arthropoda</taxon>
        <taxon>Hexapoda</taxon>
        <taxon>Insecta</taxon>
        <taxon>Pterygota</taxon>
        <taxon>Neoptera</taxon>
        <taxon>Paraneoptera</taxon>
        <taxon>Hemiptera</taxon>
        <taxon>Heteroptera</taxon>
        <taxon>Panheteroptera</taxon>
        <taxon>Cimicomorpha</taxon>
        <taxon>Miridae</taxon>
        <taxon>Mirini</taxon>
        <taxon>Lygus</taxon>
    </lineage>
</organism>
<name>A0A0K8SJH1_LYGHE</name>
<sequence length="103" mass="11406">MENVGYNDIDEQRHEIAQSIMDTLDEPSGFVSFELLAPKNSPGLFQESTVPNDQTAAFEVGTSPVAPHIEQKGELENSLVIAEGDYVIIKRGKKIKKKSLVEF</sequence>
<reference evidence="1" key="1">
    <citation type="submission" date="2014-09" db="EMBL/GenBank/DDBJ databases">
        <authorList>
            <person name="Magalhaes I.L.F."/>
            <person name="Oliveira U."/>
            <person name="Santos F.R."/>
            <person name="Vidigal T.H.D.A."/>
            <person name="Brescovit A.D."/>
            <person name="Santos A.J."/>
        </authorList>
    </citation>
    <scope>NUCLEOTIDE SEQUENCE</scope>
</reference>
<evidence type="ECO:0000313" key="1">
    <source>
        <dbReference type="EMBL" id="JAG53289.1"/>
    </source>
</evidence>
<accession>A0A0K8SJH1</accession>
<dbReference type="EMBL" id="GBRD01012535">
    <property type="protein sequence ID" value="JAG53289.1"/>
    <property type="molecule type" value="Transcribed_RNA"/>
</dbReference>
<protein>
    <submittedName>
        <fullName evidence="1">Uncharacterized protein</fullName>
    </submittedName>
</protein>